<dbReference type="HOGENOM" id="CLU_1770477_0_0_1"/>
<evidence type="ECO:0000313" key="2">
    <source>
        <dbReference type="EMBL" id="EFA12562.1"/>
    </source>
</evidence>
<accession>D7EJ51</accession>
<organism evidence="2 3">
    <name type="scientific">Tribolium castaneum</name>
    <name type="common">Red flour beetle</name>
    <dbReference type="NCBI Taxonomy" id="7070"/>
    <lineage>
        <taxon>Eukaryota</taxon>
        <taxon>Metazoa</taxon>
        <taxon>Ecdysozoa</taxon>
        <taxon>Arthropoda</taxon>
        <taxon>Hexapoda</taxon>
        <taxon>Insecta</taxon>
        <taxon>Pterygota</taxon>
        <taxon>Neoptera</taxon>
        <taxon>Endopterygota</taxon>
        <taxon>Coleoptera</taxon>
        <taxon>Polyphaga</taxon>
        <taxon>Cucujiformia</taxon>
        <taxon>Tenebrionidae</taxon>
        <taxon>Tenebrionidae incertae sedis</taxon>
        <taxon>Tribolium</taxon>
    </lineage>
</organism>
<dbReference type="Proteomes" id="UP000007266">
    <property type="component" value="Unassembled WGS sequence"/>
</dbReference>
<dbReference type="InParanoid" id="D7EJ51"/>
<gene>
    <name evidence="2" type="primary">GLEAN_04191</name>
    <name evidence="2" type="ORF">TcasGA2_TC004191</name>
</gene>
<reference evidence="2 3" key="2">
    <citation type="journal article" date="2010" name="Nucleic Acids Res.">
        <title>BeetleBase in 2010: revisions to provide comprehensive genomic information for Tribolium castaneum.</title>
        <authorList>
            <person name="Kim H.S."/>
            <person name="Murphy T."/>
            <person name="Xia J."/>
            <person name="Caragea D."/>
            <person name="Park Y."/>
            <person name="Beeman R.W."/>
            <person name="Lorenzen M.D."/>
            <person name="Butcher S."/>
            <person name="Manak J.R."/>
            <person name="Brown S.J."/>
        </authorList>
    </citation>
    <scope>NUCLEOTIDE SEQUENCE [LARGE SCALE GENOMIC DNA]</scope>
    <source>
        <strain evidence="2 3">Georgia GA2</strain>
    </source>
</reference>
<evidence type="ECO:0000256" key="1">
    <source>
        <dbReference type="SAM" id="MobiDB-lite"/>
    </source>
</evidence>
<protein>
    <submittedName>
        <fullName evidence="2">Uncharacterized protein</fullName>
    </submittedName>
</protein>
<keyword evidence="3" id="KW-1185">Reference proteome</keyword>
<reference evidence="2 3" key="1">
    <citation type="journal article" date="2008" name="Nature">
        <title>The genome of the model beetle and pest Tribolium castaneum.</title>
        <authorList>
            <consortium name="Tribolium Genome Sequencing Consortium"/>
            <person name="Richards S."/>
            <person name="Gibbs R.A."/>
            <person name="Weinstock G.M."/>
            <person name="Brown S.J."/>
            <person name="Denell R."/>
            <person name="Beeman R.W."/>
            <person name="Gibbs R."/>
            <person name="Beeman R.W."/>
            <person name="Brown S.J."/>
            <person name="Bucher G."/>
            <person name="Friedrich M."/>
            <person name="Grimmelikhuijzen C.J."/>
            <person name="Klingler M."/>
            <person name="Lorenzen M."/>
            <person name="Richards S."/>
            <person name="Roth S."/>
            <person name="Schroder R."/>
            <person name="Tautz D."/>
            <person name="Zdobnov E.M."/>
            <person name="Muzny D."/>
            <person name="Gibbs R.A."/>
            <person name="Weinstock G.M."/>
            <person name="Attaway T."/>
            <person name="Bell S."/>
            <person name="Buhay C.J."/>
            <person name="Chandrabose M.N."/>
            <person name="Chavez D."/>
            <person name="Clerk-Blankenburg K.P."/>
            <person name="Cree A."/>
            <person name="Dao M."/>
            <person name="Davis C."/>
            <person name="Chacko J."/>
            <person name="Dinh H."/>
            <person name="Dugan-Rocha S."/>
            <person name="Fowler G."/>
            <person name="Garner T.T."/>
            <person name="Garnes J."/>
            <person name="Gnirke A."/>
            <person name="Hawes A."/>
            <person name="Hernandez J."/>
            <person name="Hines S."/>
            <person name="Holder M."/>
            <person name="Hume J."/>
            <person name="Jhangiani S.N."/>
            <person name="Joshi V."/>
            <person name="Khan Z.M."/>
            <person name="Jackson L."/>
            <person name="Kovar C."/>
            <person name="Kowis A."/>
            <person name="Lee S."/>
            <person name="Lewis L.R."/>
            <person name="Margolis J."/>
            <person name="Morgan M."/>
            <person name="Nazareth L.V."/>
            <person name="Nguyen N."/>
            <person name="Okwuonu G."/>
            <person name="Parker D."/>
            <person name="Richards S."/>
            <person name="Ruiz S.J."/>
            <person name="Santibanez J."/>
            <person name="Savard J."/>
            <person name="Scherer S.E."/>
            <person name="Schneider B."/>
            <person name="Sodergren E."/>
            <person name="Tautz D."/>
            <person name="Vattahil S."/>
            <person name="Villasana D."/>
            <person name="White C.S."/>
            <person name="Wright R."/>
            <person name="Park Y."/>
            <person name="Beeman R.W."/>
            <person name="Lord J."/>
            <person name="Oppert B."/>
            <person name="Lorenzen M."/>
            <person name="Brown S."/>
            <person name="Wang L."/>
            <person name="Savard J."/>
            <person name="Tautz D."/>
            <person name="Richards S."/>
            <person name="Weinstock G."/>
            <person name="Gibbs R.A."/>
            <person name="Liu Y."/>
            <person name="Worley K."/>
            <person name="Weinstock G."/>
            <person name="Elsik C.G."/>
            <person name="Reese J.T."/>
            <person name="Elhaik E."/>
            <person name="Landan G."/>
            <person name="Graur D."/>
            <person name="Arensburger P."/>
            <person name="Atkinson P."/>
            <person name="Beeman R.W."/>
            <person name="Beidler J."/>
            <person name="Brown S.J."/>
            <person name="Demuth J.P."/>
            <person name="Drury D.W."/>
            <person name="Du Y.Z."/>
            <person name="Fujiwara H."/>
            <person name="Lorenzen M."/>
            <person name="Maselli V."/>
            <person name="Osanai M."/>
            <person name="Park Y."/>
            <person name="Robertson H.M."/>
            <person name="Tu Z."/>
            <person name="Wang J.J."/>
            <person name="Wang S."/>
            <person name="Richards S."/>
            <person name="Song H."/>
            <person name="Zhang L."/>
            <person name="Sodergren E."/>
            <person name="Werner D."/>
            <person name="Stanke M."/>
            <person name="Morgenstern B."/>
            <person name="Solovyev V."/>
            <person name="Kosarev P."/>
            <person name="Brown G."/>
            <person name="Chen H.C."/>
            <person name="Ermolaeva O."/>
            <person name="Hlavina W."/>
            <person name="Kapustin Y."/>
            <person name="Kiryutin B."/>
            <person name="Kitts P."/>
            <person name="Maglott D."/>
            <person name="Pruitt K."/>
            <person name="Sapojnikov V."/>
            <person name="Souvorov A."/>
            <person name="Mackey A.J."/>
            <person name="Waterhouse R.M."/>
            <person name="Wyder S."/>
            <person name="Zdobnov E.M."/>
            <person name="Zdobnov E.M."/>
            <person name="Wyder S."/>
            <person name="Kriventseva E.V."/>
            <person name="Kadowaki T."/>
            <person name="Bork P."/>
            <person name="Aranda M."/>
            <person name="Bao R."/>
            <person name="Beermann A."/>
            <person name="Berns N."/>
            <person name="Bolognesi R."/>
            <person name="Bonneton F."/>
            <person name="Bopp D."/>
            <person name="Brown S.J."/>
            <person name="Bucher G."/>
            <person name="Butts T."/>
            <person name="Chaumot A."/>
            <person name="Denell R.E."/>
            <person name="Ferrier D.E."/>
            <person name="Friedrich M."/>
            <person name="Gordon C.M."/>
            <person name="Jindra M."/>
            <person name="Klingler M."/>
            <person name="Lan Q."/>
            <person name="Lattorff H.M."/>
            <person name="Laudet V."/>
            <person name="von Levetsow C."/>
            <person name="Liu Z."/>
            <person name="Lutz R."/>
            <person name="Lynch J.A."/>
            <person name="da Fonseca R.N."/>
            <person name="Posnien N."/>
            <person name="Reuter R."/>
            <person name="Roth S."/>
            <person name="Savard J."/>
            <person name="Schinko J.B."/>
            <person name="Schmitt C."/>
            <person name="Schoppmeier M."/>
            <person name="Schroder R."/>
            <person name="Shippy T.D."/>
            <person name="Simonnet F."/>
            <person name="Marques-Souza H."/>
            <person name="Tautz D."/>
            <person name="Tomoyasu Y."/>
            <person name="Trauner J."/>
            <person name="Van der Zee M."/>
            <person name="Vervoort M."/>
            <person name="Wittkopp N."/>
            <person name="Wimmer E.A."/>
            <person name="Yang X."/>
            <person name="Jones A.K."/>
            <person name="Sattelle D.B."/>
            <person name="Ebert P.R."/>
            <person name="Nelson D."/>
            <person name="Scott J.G."/>
            <person name="Beeman R.W."/>
            <person name="Muthukrishnan S."/>
            <person name="Kramer K.J."/>
            <person name="Arakane Y."/>
            <person name="Beeman R.W."/>
            <person name="Zhu Q."/>
            <person name="Hogenkamp D."/>
            <person name="Dixit R."/>
            <person name="Oppert B."/>
            <person name="Jiang H."/>
            <person name="Zou Z."/>
            <person name="Marshall J."/>
            <person name="Elpidina E."/>
            <person name="Vinokurov K."/>
            <person name="Oppert C."/>
            <person name="Zou Z."/>
            <person name="Evans J."/>
            <person name="Lu Z."/>
            <person name="Zhao P."/>
            <person name="Sumathipala N."/>
            <person name="Altincicek B."/>
            <person name="Vilcinskas A."/>
            <person name="Williams M."/>
            <person name="Hultmark D."/>
            <person name="Hetru C."/>
            <person name="Jiang H."/>
            <person name="Grimmelikhuijzen C.J."/>
            <person name="Hauser F."/>
            <person name="Cazzamali G."/>
            <person name="Williamson M."/>
            <person name="Park Y."/>
            <person name="Li B."/>
            <person name="Tanaka Y."/>
            <person name="Predel R."/>
            <person name="Neupert S."/>
            <person name="Schachtner J."/>
            <person name="Verleyen P."/>
            <person name="Raible F."/>
            <person name="Bork P."/>
            <person name="Friedrich M."/>
            <person name="Walden K.K."/>
            <person name="Robertson H.M."/>
            <person name="Angeli S."/>
            <person name="Foret S."/>
            <person name="Bucher G."/>
            <person name="Schuetz S."/>
            <person name="Maleszka R."/>
            <person name="Wimmer E.A."/>
            <person name="Beeman R.W."/>
            <person name="Lorenzen M."/>
            <person name="Tomoyasu Y."/>
            <person name="Miller S.C."/>
            <person name="Grossmann D."/>
            <person name="Bucher G."/>
        </authorList>
    </citation>
    <scope>NUCLEOTIDE SEQUENCE [LARGE SCALE GENOMIC DNA]</scope>
    <source>
        <strain evidence="2 3">Georgia GA2</strain>
    </source>
</reference>
<evidence type="ECO:0000313" key="3">
    <source>
        <dbReference type="Proteomes" id="UP000007266"/>
    </source>
</evidence>
<dbReference type="PhylomeDB" id="D7EJ51"/>
<proteinExistence type="predicted"/>
<name>D7EJ51_TRICA</name>
<sequence>MDNKPITRLQLHNIMMEFSHNSLDIRKKQVLDFLKERFCTNGDEEAIEALVSFTRNSFFAPYFRNWQNVDRNNNRFLKKYDFWLREEIKFPDLALRAVPSTSCGASTSKARGSPSKDFEESSTVIKRRKTEILRKENLLQNYHLPPQ</sequence>
<feature type="region of interest" description="Disordered" evidence="1">
    <location>
        <begin position="100"/>
        <end position="122"/>
    </location>
</feature>
<feature type="compositionally biased region" description="Polar residues" evidence="1">
    <location>
        <begin position="100"/>
        <end position="110"/>
    </location>
</feature>
<dbReference type="EMBL" id="KQ972067">
    <property type="protein sequence ID" value="EFA12562.1"/>
    <property type="molecule type" value="Genomic_DNA"/>
</dbReference>
<dbReference type="AlphaFoldDB" id="D7EJ51"/>